<gene>
    <name evidence="1" type="ORF">EYF80_051006</name>
</gene>
<protein>
    <submittedName>
        <fullName evidence="1">Uncharacterized protein</fullName>
    </submittedName>
</protein>
<accession>A0A4Z2FEI4</accession>
<name>A0A4Z2FEI4_9TELE</name>
<organism evidence="1 2">
    <name type="scientific">Liparis tanakae</name>
    <name type="common">Tanaka's snailfish</name>
    <dbReference type="NCBI Taxonomy" id="230148"/>
    <lineage>
        <taxon>Eukaryota</taxon>
        <taxon>Metazoa</taxon>
        <taxon>Chordata</taxon>
        <taxon>Craniata</taxon>
        <taxon>Vertebrata</taxon>
        <taxon>Euteleostomi</taxon>
        <taxon>Actinopterygii</taxon>
        <taxon>Neopterygii</taxon>
        <taxon>Teleostei</taxon>
        <taxon>Neoteleostei</taxon>
        <taxon>Acanthomorphata</taxon>
        <taxon>Eupercaria</taxon>
        <taxon>Perciformes</taxon>
        <taxon>Cottioidei</taxon>
        <taxon>Cottales</taxon>
        <taxon>Liparidae</taxon>
        <taxon>Liparis</taxon>
    </lineage>
</organism>
<keyword evidence="2" id="KW-1185">Reference proteome</keyword>
<comment type="caution">
    <text evidence="1">The sequence shown here is derived from an EMBL/GenBank/DDBJ whole genome shotgun (WGS) entry which is preliminary data.</text>
</comment>
<reference evidence="1 2" key="1">
    <citation type="submission" date="2019-03" db="EMBL/GenBank/DDBJ databases">
        <title>First draft genome of Liparis tanakae, snailfish: a comprehensive survey of snailfish specific genes.</title>
        <authorList>
            <person name="Kim W."/>
            <person name="Song I."/>
            <person name="Jeong J.-H."/>
            <person name="Kim D."/>
            <person name="Kim S."/>
            <person name="Ryu S."/>
            <person name="Song J.Y."/>
            <person name="Lee S.K."/>
        </authorList>
    </citation>
    <scope>NUCLEOTIDE SEQUENCE [LARGE SCALE GENOMIC DNA]</scope>
    <source>
        <tissue evidence="1">Muscle</tissue>
    </source>
</reference>
<proteinExistence type="predicted"/>
<evidence type="ECO:0000313" key="1">
    <source>
        <dbReference type="EMBL" id="TNN38822.1"/>
    </source>
</evidence>
<dbReference type="AlphaFoldDB" id="A0A4Z2FEI4"/>
<sequence length="242" mass="25945">MPMPMPLFSISIFFSWREPRDRVGLPPAPIASLSPRRAASLGAGAVPHATASTSTSSTTSASSTAHSAASFLLLLPAWVGWGLGEGCPSPPSSLPRRRGLPNQKVRRSSFPTLLCHCLSKDSLEKYHPNLTDLRHTHTTQVELEQPGRDPLTKGHSRFSQTAARVPPIRLVQIHLHLHLHLHLHRSCQEWALRSSLSFGSDSGLEGWVSDPRPLASPLGPALAVSADADCGAVIVAAVPAEL</sequence>
<dbReference type="Proteomes" id="UP000314294">
    <property type="component" value="Unassembled WGS sequence"/>
</dbReference>
<dbReference type="EMBL" id="SRLO01001334">
    <property type="protein sequence ID" value="TNN38822.1"/>
    <property type="molecule type" value="Genomic_DNA"/>
</dbReference>
<evidence type="ECO:0000313" key="2">
    <source>
        <dbReference type="Proteomes" id="UP000314294"/>
    </source>
</evidence>